<feature type="compositionally biased region" description="Polar residues" evidence="1">
    <location>
        <begin position="163"/>
        <end position="172"/>
    </location>
</feature>
<dbReference type="RefSeq" id="XP_008909765.1">
    <property type="nucleotide sequence ID" value="XM_008911517.1"/>
</dbReference>
<protein>
    <submittedName>
        <fullName evidence="3">Uncharacterized protein</fullName>
    </submittedName>
</protein>
<keyword evidence="2" id="KW-0812">Transmembrane</keyword>
<feature type="transmembrane region" description="Helical" evidence="2">
    <location>
        <begin position="552"/>
        <end position="576"/>
    </location>
</feature>
<keyword evidence="2" id="KW-1133">Transmembrane helix</keyword>
<dbReference type="AlphaFoldDB" id="W2PV43"/>
<reference evidence="4" key="1">
    <citation type="submission" date="2011-12" db="EMBL/GenBank/DDBJ databases">
        <authorList>
            <consortium name="The Broad Institute Genome Sequencing Platform"/>
            <person name="Russ C."/>
            <person name="Tyler B."/>
            <person name="Panabieres F."/>
            <person name="Shan W."/>
            <person name="Tripathy S."/>
            <person name="Grunwald N."/>
            <person name="Machado M."/>
            <person name="Young S.K."/>
            <person name="Zeng Q."/>
            <person name="Gargeya S."/>
            <person name="Fitzgerald M."/>
            <person name="Haas B."/>
            <person name="Abouelleil A."/>
            <person name="Alvarado L."/>
            <person name="Arachchi H.M."/>
            <person name="Berlin A."/>
            <person name="Chapman S.B."/>
            <person name="Gearin G."/>
            <person name="Goldberg J."/>
            <person name="Griggs A."/>
            <person name="Gujja S."/>
            <person name="Hansen M."/>
            <person name="Heiman D."/>
            <person name="Howarth C."/>
            <person name="Larimer J."/>
            <person name="Lui A."/>
            <person name="MacDonald P.J.P."/>
            <person name="McCowen C."/>
            <person name="Montmayeur A."/>
            <person name="Murphy C."/>
            <person name="Neiman D."/>
            <person name="Pearson M."/>
            <person name="Priest M."/>
            <person name="Roberts A."/>
            <person name="Saif S."/>
            <person name="Shea T."/>
            <person name="Sisk P."/>
            <person name="Stolte C."/>
            <person name="Sykes S."/>
            <person name="Wortman J."/>
            <person name="Nusbaum C."/>
            <person name="Birren B."/>
        </authorList>
    </citation>
    <scope>NUCLEOTIDE SEQUENCE [LARGE SCALE GENOMIC DNA]</scope>
    <source>
        <strain evidence="4">INRA-310</strain>
    </source>
</reference>
<dbReference type="InterPro" id="IPR052502">
    <property type="entry name" value="FAM241_domain"/>
</dbReference>
<dbReference type="OMA" id="NEHVSHR"/>
<evidence type="ECO:0000256" key="1">
    <source>
        <dbReference type="SAM" id="MobiDB-lite"/>
    </source>
</evidence>
<feature type="compositionally biased region" description="Low complexity" evidence="1">
    <location>
        <begin position="60"/>
        <end position="76"/>
    </location>
</feature>
<accession>W2PV43</accession>
<organism evidence="3 4">
    <name type="scientific">Phytophthora nicotianae (strain INRA-310)</name>
    <name type="common">Phytophthora parasitica</name>
    <dbReference type="NCBI Taxonomy" id="761204"/>
    <lineage>
        <taxon>Eukaryota</taxon>
        <taxon>Sar</taxon>
        <taxon>Stramenopiles</taxon>
        <taxon>Oomycota</taxon>
        <taxon>Peronosporomycetes</taxon>
        <taxon>Peronosporales</taxon>
        <taxon>Peronosporaceae</taxon>
        <taxon>Phytophthora</taxon>
    </lineage>
</organism>
<reference evidence="3 4" key="2">
    <citation type="submission" date="2013-11" db="EMBL/GenBank/DDBJ databases">
        <title>The Genome Sequence of Phytophthora parasitica INRA-310.</title>
        <authorList>
            <consortium name="The Broad Institute Genomics Platform"/>
            <person name="Russ C."/>
            <person name="Tyler B."/>
            <person name="Panabieres F."/>
            <person name="Shan W."/>
            <person name="Tripathy S."/>
            <person name="Grunwald N."/>
            <person name="Machado M."/>
            <person name="Johnson C.S."/>
            <person name="Arredondo F."/>
            <person name="Hong C."/>
            <person name="Coffey M."/>
            <person name="Young S.K."/>
            <person name="Zeng Q."/>
            <person name="Gargeya S."/>
            <person name="Fitzgerald M."/>
            <person name="Abouelleil A."/>
            <person name="Alvarado L."/>
            <person name="Chapman S.B."/>
            <person name="Gainer-Dewar J."/>
            <person name="Goldberg J."/>
            <person name="Griggs A."/>
            <person name="Gujja S."/>
            <person name="Hansen M."/>
            <person name="Howarth C."/>
            <person name="Imamovic A."/>
            <person name="Ireland A."/>
            <person name="Larimer J."/>
            <person name="McCowan C."/>
            <person name="Murphy C."/>
            <person name="Pearson M."/>
            <person name="Poon T.W."/>
            <person name="Priest M."/>
            <person name="Roberts A."/>
            <person name="Saif S."/>
            <person name="Shea T."/>
            <person name="Sykes S."/>
            <person name="Wortman J."/>
            <person name="Nusbaum C."/>
            <person name="Birren B."/>
        </authorList>
    </citation>
    <scope>NUCLEOTIDE SEQUENCE [LARGE SCALE GENOMIC DNA]</scope>
    <source>
        <strain evidence="3 4">INRA-310</strain>
    </source>
</reference>
<feature type="region of interest" description="Disordered" evidence="1">
    <location>
        <begin position="48"/>
        <end position="88"/>
    </location>
</feature>
<feature type="compositionally biased region" description="Low complexity" evidence="1">
    <location>
        <begin position="480"/>
        <end position="492"/>
    </location>
</feature>
<dbReference type="EMBL" id="KI669602">
    <property type="protein sequence ID" value="ETN04828.1"/>
    <property type="molecule type" value="Genomic_DNA"/>
</dbReference>
<dbReference type="GeneID" id="20192149"/>
<feature type="compositionally biased region" description="Acidic residues" evidence="1">
    <location>
        <begin position="147"/>
        <end position="160"/>
    </location>
</feature>
<feature type="region of interest" description="Disordered" evidence="1">
    <location>
        <begin position="132"/>
        <end position="197"/>
    </location>
</feature>
<feature type="compositionally biased region" description="Polar residues" evidence="1">
    <location>
        <begin position="320"/>
        <end position="337"/>
    </location>
</feature>
<feature type="region of interest" description="Disordered" evidence="1">
    <location>
        <begin position="315"/>
        <end position="370"/>
    </location>
</feature>
<dbReference type="VEuPathDB" id="FungiDB:PPTG_23550"/>
<feature type="region of interest" description="Disordered" evidence="1">
    <location>
        <begin position="1"/>
        <end position="36"/>
    </location>
</feature>
<feature type="compositionally biased region" description="Low complexity" evidence="1">
    <location>
        <begin position="338"/>
        <end position="360"/>
    </location>
</feature>
<keyword evidence="2" id="KW-0472">Membrane</keyword>
<proteinExistence type="predicted"/>
<feature type="compositionally biased region" description="Low complexity" evidence="1">
    <location>
        <begin position="499"/>
        <end position="513"/>
    </location>
</feature>
<sequence>MELSIDVVEDSRRSSGGELQPSSNNENRLQSTQEQLAELQLLARADLQSPASSFTSPSNEVTESSLTLENESNSQSNEDDVRERPVVATGGLSSFSAILAASRKIAMTCTDQPAENGVPVAPLDSPLSVDIVRSSKTPVNGLPTLNEEAEGEEEEDNDDTPETKANATSTSFVDKLSSSSSSAEVIPVRQEQELEERDNDDFEFAEMLEHLSRGKIDCLTLTLGDLTPHKLKRVHEALSKAQLATRTMPYVRTLVSVDMLQLLLQRLGAQTVREAVSRAMQYVSERDESIAPIALLTSSNVTAIVLKARQELTTEEPGMVSSQLPRCASPTTSKQEMSLSSRIPPRPFSSPSSSVSSSPRCGTPRSPAADRRSILAKEGVHVLMQEKLVSFDHRGQAKALPAFRVRGANAALTDSAAKRRQRGLQYANEHVSHRTVHILHFATWAKKSILPKRITRNQATMVHIINGEIVPDDDPRVRARQQPQQSQQPQRRFGSVHDGGPAAPSTAGAAPAAAGASPLQGLARQVGLEGTVTIPAVNVLGLPARPVQKIHLAVAALLTVFFGWRALVFLAFAYFLSTQQPPATRHT</sequence>
<name>W2PV43_PHYN3</name>
<feature type="compositionally biased region" description="Polar residues" evidence="1">
    <location>
        <begin position="49"/>
        <end position="59"/>
    </location>
</feature>
<feature type="region of interest" description="Disordered" evidence="1">
    <location>
        <begin position="472"/>
        <end position="513"/>
    </location>
</feature>
<dbReference type="PANTHER" id="PTHR33690">
    <property type="entry name" value="DUF4605 DOMAIN-CONTAINING PROTEIN"/>
    <property type="match status" value="1"/>
</dbReference>
<gene>
    <name evidence="3" type="ORF">PPTG_23550</name>
</gene>
<dbReference type="Proteomes" id="UP000018817">
    <property type="component" value="Unassembled WGS sequence"/>
</dbReference>
<evidence type="ECO:0000313" key="3">
    <source>
        <dbReference type="EMBL" id="ETN04828.1"/>
    </source>
</evidence>
<dbReference type="PANTHER" id="PTHR33690:SF3">
    <property type="entry name" value="UBIQUITIN-LIKE DOMAIN-CONTAINING PROTEIN"/>
    <property type="match status" value="1"/>
</dbReference>
<evidence type="ECO:0000256" key="2">
    <source>
        <dbReference type="SAM" id="Phobius"/>
    </source>
</evidence>
<dbReference type="OrthoDB" id="127677at2759"/>
<evidence type="ECO:0000313" key="4">
    <source>
        <dbReference type="Proteomes" id="UP000018817"/>
    </source>
</evidence>